<dbReference type="AlphaFoldDB" id="A0A1S4CH87"/>
<evidence type="ECO:0000313" key="1">
    <source>
        <dbReference type="Proteomes" id="UP000790787"/>
    </source>
</evidence>
<dbReference type="PANTHER" id="PTHR47510">
    <property type="entry name" value="REVERSE TRANSCRIPTASE DOMAIN-CONTAINING PROTEIN"/>
    <property type="match status" value="1"/>
</dbReference>
<name>A0A1S4CH87_TOBAC</name>
<accession>A0A1S4CH87</accession>
<dbReference type="OrthoDB" id="1729993at2759"/>
<organism evidence="1 2">
    <name type="scientific">Nicotiana tabacum</name>
    <name type="common">Common tobacco</name>
    <dbReference type="NCBI Taxonomy" id="4097"/>
    <lineage>
        <taxon>Eukaryota</taxon>
        <taxon>Viridiplantae</taxon>
        <taxon>Streptophyta</taxon>
        <taxon>Embryophyta</taxon>
        <taxon>Tracheophyta</taxon>
        <taxon>Spermatophyta</taxon>
        <taxon>Magnoliopsida</taxon>
        <taxon>eudicotyledons</taxon>
        <taxon>Gunneridae</taxon>
        <taxon>Pentapetalae</taxon>
        <taxon>asterids</taxon>
        <taxon>lamiids</taxon>
        <taxon>Solanales</taxon>
        <taxon>Solanaceae</taxon>
        <taxon>Nicotianoideae</taxon>
        <taxon>Nicotianeae</taxon>
        <taxon>Nicotiana</taxon>
    </lineage>
</organism>
<evidence type="ECO:0008006" key="3">
    <source>
        <dbReference type="Google" id="ProtNLM"/>
    </source>
</evidence>
<protein>
    <recommendedName>
        <fullName evidence="3">Reverse transcriptase domain-containing protein</fullName>
    </recommendedName>
</protein>
<dbReference type="PANTHER" id="PTHR47510:SF3">
    <property type="entry name" value="ENDO_EXONUCLEASE_PHOSPHATASE DOMAIN-CONTAINING PROTEIN"/>
    <property type="match status" value="1"/>
</dbReference>
<reference evidence="1" key="1">
    <citation type="journal article" date="2014" name="Nat. Commun.">
        <title>The tobacco genome sequence and its comparison with those of tomato and potato.</title>
        <authorList>
            <person name="Sierro N."/>
            <person name="Battey J.N."/>
            <person name="Ouadi S."/>
            <person name="Bakaher N."/>
            <person name="Bovet L."/>
            <person name="Willig A."/>
            <person name="Goepfert S."/>
            <person name="Peitsch M.C."/>
            <person name="Ivanov N.V."/>
        </authorList>
    </citation>
    <scope>NUCLEOTIDE SEQUENCE [LARGE SCALE GENOMIC DNA]</scope>
</reference>
<reference evidence="2" key="2">
    <citation type="submission" date="2025-08" db="UniProtKB">
        <authorList>
            <consortium name="RefSeq"/>
        </authorList>
    </citation>
    <scope>IDENTIFICATION</scope>
</reference>
<proteinExistence type="predicted"/>
<sequence>MEVKKVAYAKLAGSTSEEERSANREGHKVARKEAKLVVTEAKNTAFSRLYEELRDKSGERKLFCLAKARERKARDLDQVRCTKDEDGRVLMGESQIKHRWQTYFYGLLNEEGDRDIALRDLGHSESLRDFRYCRRIKVEEVVRALCKMSRGRATWPDEISIEFWKCVGRAGLEWLTGLFNVIFRTNKMPEEWRSSTVVPLYKNKDDIQCCNNYRSIKLLSHTMKVRERVVEGKVRKTMSISDNQFGFMLGSSTMKVIHLIRRLVE</sequence>
<keyword evidence="1" id="KW-1185">Reference proteome</keyword>
<dbReference type="STRING" id="4097.A0A1S4CH87"/>
<dbReference type="Proteomes" id="UP000790787">
    <property type="component" value="Chromosome 6"/>
</dbReference>
<dbReference type="KEGG" id="nta:107818985"/>
<evidence type="ECO:0000313" key="2">
    <source>
        <dbReference type="RefSeq" id="XP_016500552.1"/>
    </source>
</evidence>
<gene>
    <name evidence="2" type="primary">LOC107818985</name>
</gene>
<dbReference type="PaxDb" id="4097-A0A1S4CH87"/>
<dbReference type="RefSeq" id="XP_016500552.1">
    <property type="nucleotide sequence ID" value="XM_016645066.1"/>
</dbReference>
<dbReference type="GeneID" id="107818985"/>